<evidence type="ECO:0000256" key="9">
    <source>
        <dbReference type="ARBA" id="ARBA00044712"/>
    </source>
</evidence>
<feature type="binding site" evidence="12">
    <location>
        <begin position="81"/>
        <end position="82"/>
    </location>
    <ligand>
        <name>mRNA</name>
        <dbReference type="ChEBI" id="CHEBI:33699"/>
    </ligand>
</feature>
<feature type="region of interest" description="Disordered" evidence="13">
    <location>
        <begin position="30"/>
        <end position="50"/>
    </location>
</feature>
<dbReference type="InterPro" id="IPR004971">
    <property type="entry name" value="mRNA_G-N7_MeTrfase_dom"/>
</dbReference>
<dbReference type="SUPFAM" id="SSF53335">
    <property type="entry name" value="S-adenosyl-L-methionine-dependent methyltransferases"/>
    <property type="match status" value="1"/>
</dbReference>
<feature type="binding site" evidence="11">
    <location>
        <position position="183"/>
    </location>
    <ligand>
        <name>S-adenosyl-L-methionine</name>
        <dbReference type="ChEBI" id="CHEBI:59789"/>
    </ligand>
</feature>
<keyword evidence="6 10" id="KW-0694">RNA-binding</keyword>
<dbReference type="InterPro" id="IPR039753">
    <property type="entry name" value="RG7MT1"/>
</dbReference>
<evidence type="ECO:0000256" key="10">
    <source>
        <dbReference type="PIRNR" id="PIRNR028762"/>
    </source>
</evidence>
<dbReference type="GO" id="GO:0004482">
    <property type="term" value="F:mRNA 5'-cap (guanine-N7-)-methyltransferase activity"/>
    <property type="evidence" value="ECO:0007669"/>
    <property type="project" value="UniProtKB-EC"/>
</dbReference>
<evidence type="ECO:0000259" key="14">
    <source>
        <dbReference type="PROSITE" id="PS51562"/>
    </source>
</evidence>
<dbReference type="GO" id="GO:0005634">
    <property type="term" value="C:nucleus"/>
    <property type="evidence" value="ECO:0007669"/>
    <property type="project" value="UniProtKB-SubCell"/>
</dbReference>
<feature type="binding site" evidence="11">
    <location>
        <position position="103"/>
    </location>
    <ligand>
        <name>S-adenosyl-L-methionine</name>
        <dbReference type="ChEBI" id="CHEBI:59789"/>
    </ligand>
</feature>
<name>A0A8T0IEA0_CERPU</name>
<comment type="caution">
    <text evidence="15">The sequence shown here is derived from an EMBL/GenBank/DDBJ whole genome shotgun (WGS) entry which is preliminary data.</text>
</comment>
<evidence type="ECO:0000313" key="15">
    <source>
        <dbReference type="EMBL" id="KAG0582060.1"/>
    </source>
</evidence>
<evidence type="ECO:0000256" key="11">
    <source>
        <dbReference type="PIRSR" id="PIRSR028762-1"/>
    </source>
</evidence>
<keyword evidence="16" id="KW-1185">Reference proteome</keyword>
<sequence>MIWQCTLPGKVGALLGTLVDVVEMKRGREFETSANPASKPRLSRDGTPERVRQVANHYSARPNQTREQREASPIIHLKKLNNWIKSVLIQIYTQRGDAVIDIACGKGGDLIKWDKASIGYYVGIDIAEGSIEDAVKRYNGDTDHARGRRNFCFPAKLICADCFEVDLEPVLKDDGLFNVCSVQFAMHYSWDTEERARRALRNVSAMLQPGGCFIGTMPDADVLVRKLRDADGLEFGNKVYRVRFDENYSDKHFPSSTPYGIQYEFHLEDAVDCPEWLVPFQCFRALAAEYGLELVFKSNFHSFVKQYCQQKDFADLMRKLGALGDPAVGDSITDDEWDAAYIYLVFVFRKSGNKPPRPKTPRGTYKIIAPEEVIFL</sequence>
<dbReference type="Proteomes" id="UP000822688">
    <property type="component" value="Chromosome 3"/>
</dbReference>
<feature type="site" description="mRNA cap binding" evidence="12">
    <location>
        <position position="106"/>
    </location>
</feature>
<feature type="site" description="mRNA cap binding" evidence="12">
    <location>
        <position position="275"/>
    </location>
</feature>
<dbReference type="InterPro" id="IPR029063">
    <property type="entry name" value="SAM-dependent_MTases_sf"/>
</dbReference>
<dbReference type="Gene3D" id="3.40.50.150">
    <property type="entry name" value="Vaccinia Virus protein VP39"/>
    <property type="match status" value="1"/>
</dbReference>
<dbReference type="Pfam" id="PF03291">
    <property type="entry name" value="mRNA_G-N7_MeTrfase"/>
    <property type="match status" value="1"/>
</dbReference>
<feature type="site" description="mRNA cap binding" evidence="12">
    <location>
        <position position="343"/>
    </location>
</feature>
<keyword evidence="8 10" id="KW-0539">Nucleus</keyword>
<dbReference type="EMBL" id="CM026423">
    <property type="protein sequence ID" value="KAG0582060.1"/>
    <property type="molecule type" value="Genomic_DNA"/>
</dbReference>
<evidence type="ECO:0000256" key="7">
    <source>
        <dbReference type="ARBA" id="ARBA00023042"/>
    </source>
</evidence>
<dbReference type="GO" id="GO:0003723">
    <property type="term" value="F:RNA binding"/>
    <property type="evidence" value="ECO:0007669"/>
    <property type="project" value="UniProtKB-KW"/>
</dbReference>
<evidence type="ECO:0000256" key="2">
    <source>
        <dbReference type="ARBA" id="ARBA00022603"/>
    </source>
</evidence>
<evidence type="ECO:0000256" key="4">
    <source>
        <dbReference type="ARBA" id="ARBA00022679"/>
    </source>
</evidence>
<comment type="catalytic activity">
    <reaction evidence="9">
        <text>a 5'-end (5'-triphosphoguanosine)-ribonucleoside in mRNA + S-adenosyl-L-methionine = a 5'-end (N(7)-methyl 5'-triphosphoguanosine)-ribonucleoside in mRNA + S-adenosyl-L-homocysteine</text>
        <dbReference type="Rhea" id="RHEA:67008"/>
        <dbReference type="Rhea" id="RHEA-COMP:17166"/>
        <dbReference type="Rhea" id="RHEA-COMP:17167"/>
        <dbReference type="ChEBI" id="CHEBI:57856"/>
        <dbReference type="ChEBI" id="CHEBI:59789"/>
        <dbReference type="ChEBI" id="CHEBI:156461"/>
        <dbReference type="ChEBI" id="CHEBI:167617"/>
        <dbReference type="EC" id="2.1.1.56"/>
    </reaction>
</comment>
<organism evidence="15 16">
    <name type="scientific">Ceratodon purpureus</name>
    <name type="common">Fire moss</name>
    <name type="synonym">Dicranum purpureum</name>
    <dbReference type="NCBI Taxonomy" id="3225"/>
    <lineage>
        <taxon>Eukaryota</taxon>
        <taxon>Viridiplantae</taxon>
        <taxon>Streptophyta</taxon>
        <taxon>Embryophyta</taxon>
        <taxon>Bryophyta</taxon>
        <taxon>Bryophytina</taxon>
        <taxon>Bryopsida</taxon>
        <taxon>Dicranidae</taxon>
        <taxon>Pseudoditrichales</taxon>
        <taxon>Ditrichaceae</taxon>
        <taxon>Ceratodon</taxon>
    </lineage>
</organism>
<evidence type="ECO:0000256" key="8">
    <source>
        <dbReference type="ARBA" id="ARBA00023242"/>
    </source>
</evidence>
<gene>
    <name evidence="15" type="ORF">KC19_3G030900</name>
</gene>
<comment type="subcellular location">
    <subcellularLocation>
        <location evidence="1 10">Nucleus</location>
    </subcellularLocation>
</comment>
<dbReference type="CDD" id="cd02440">
    <property type="entry name" value="AdoMet_MTases"/>
    <property type="match status" value="1"/>
</dbReference>
<accession>A0A8T0IEA0</accession>
<dbReference type="InterPro" id="IPR016899">
    <property type="entry name" value="mRNA_G-N7_MeTrfase_euk"/>
</dbReference>
<dbReference type="AlphaFoldDB" id="A0A8T0IEA0"/>
<dbReference type="PIRSF" id="PIRSF028762">
    <property type="entry name" value="ABD1"/>
    <property type="match status" value="1"/>
</dbReference>
<keyword evidence="3 10" id="KW-0507">mRNA processing</keyword>
<feature type="binding site" evidence="11">
    <location>
        <position position="161"/>
    </location>
    <ligand>
        <name>S-adenosyl-L-methionine</name>
        <dbReference type="ChEBI" id="CHEBI:59789"/>
    </ligand>
</feature>
<evidence type="ECO:0000256" key="6">
    <source>
        <dbReference type="ARBA" id="ARBA00022884"/>
    </source>
</evidence>
<dbReference type="PANTHER" id="PTHR12189">
    <property type="entry name" value="MRNA GUANINE-7- METHYLTRANSFERASE"/>
    <property type="match status" value="1"/>
</dbReference>
<feature type="binding site" evidence="11">
    <location>
        <position position="125"/>
    </location>
    <ligand>
        <name>S-adenosyl-L-methionine</name>
        <dbReference type="ChEBI" id="CHEBI:59789"/>
    </ligand>
</feature>
<keyword evidence="4 10" id="KW-0808">Transferase</keyword>
<protein>
    <recommendedName>
        <fullName evidence="10">mRNA cap guanine-N(7) methyltransferase</fullName>
        <ecNumber evidence="10">2.1.1.56</ecNumber>
    </recommendedName>
    <alternativeName>
        <fullName evidence="10">mRNA (guanine-N(7))-methyltransferase</fullName>
    </alternativeName>
    <alternativeName>
        <fullName evidence="10">mRNA cap methyltransferase</fullName>
    </alternativeName>
</protein>
<feature type="site" description="mRNA cap binding" evidence="12">
    <location>
        <position position="137"/>
    </location>
</feature>
<evidence type="ECO:0000256" key="12">
    <source>
        <dbReference type="PIRSR" id="PIRSR028762-2"/>
    </source>
</evidence>
<dbReference type="EC" id="2.1.1.56" evidence="10"/>
<proteinExistence type="inferred from homology"/>
<keyword evidence="2 10" id="KW-0489">Methyltransferase</keyword>
<reference evidence="15" key="1">
    <citation type="submission" date="2020-06" db="EMBL/GenBank/DDBJ databases">
        <title>WGS assembly of Ceratodon purpureus strain R40.</title>
        <authorList>
            <person name="Carey S.B."/>
            <person name="Jenkins J."/>
            <person name="Shu S."/>
            <person name="Lovell J.T."/>
            <person name="Sreedasyam A."/>
            <person name="Maumus F."/>
            <person name="Tiley G.P."/>
            <person name="Fernandez-Pozo N."/>
            <person name="Barry K."/>
            <person name="Chen C."/>
            <person name="Wang M."/>
            <person name="Lipzen A."/>
            <person name="Daum C."/>
            <person name="Saski C.A."/>
            <person name="Payton A.C."/>
            <person name="Mcbreen J.C."/>
            <person name="Conrad R.E."/>
            <person name="Kollar L.M."/>
            <person name="Olsson S."/>
            <person name="Huttunen S."/>
            <person name="Landis J.B."/>
            <person name="Wickett N.J."/>
            <person name="Johnson M.G."/>
            <person name="Rensing S.A."/>
            <person name="Grimwood J."/>
            <person name="Schmutz J."/>
            <person name="Mcdaniel S.F."/>
        </authorList>
    </citation>
    <scope>NUCLEOTIDE SEQUENCE</scope>
    <source>
        <strain evidence="15">R40</strain>
    </source>
</reference>
<feature type="site" description="mRNA cap binding" evidence="12">
    <location>
        <position position="187"/>
    </location>
</feature>
<keyword evidence="7 10" id="KW-0506">mRNA capping</keyword>
<feature type="binding site" evidence="11">
    <location>
        <position position="85"/>
    </location>
    <ligand>
        <name>S-adenosyl-L-methionine</name>
        <dbReference type="ChEBI" id="CHEBI:59789"/>
    </ligand>
</feature>
<evidence type="ECO:0000256" key="13">
    <source>
        <dbReference type="SAM" id="MobiDB-lite"/>
    </source>
</evidence>
<dbReference type="PANTHER" id="PTHR12189:SF2">
    <property type="entry name" value="MRNA CAP GUANINE-N7 METHYLTRANSFERASE"/>
    <property type="match status" value="1"/>
</dbReference>
<evidence type="ECO:0000256" key="1">
    <source>
        <dbReference type="ARBA" id="ARBA00004123"/>
    </source>
</evidence>
<evidence type="ECO:0000313" key="16">
    <source>
        <dbReference type="Proteomes" id="UP000822688"/>
    </source>
</evidence>
<feature type="binding site" evidence="11">
    <location>
        <position position="188"/>
    </location>
    <ligand>
        <name>S-adenosyl-L-methionine</name>
        <dbReference type="ChEBI" id="CHEBI:59789"/>
    </ligand>
</feature>
<dbReference type="PROSITE" id="PS51562">
    <property type="entry name" value="RNA_CAP0_MT"/>
    <property type="match status" value="1"/>
</dbReference>
<comment type="similarity">
    <text evidence="10">Belongs to the class I-like SAM-binding methyltransferase superfamily. mRNA cap 0 methyltransferase family.</text>
</comment>
<feature type="site" description="mRNA cap binding" evidence="12">
    <location>
        <position position="112"/>
    </location>
</feature>
<feature type="domain" description="MRNA cap 0 methyltransferase" evidence="14">
    <location>
        <begin position="72"/>
        <end position="351"/>
    </location>
</feature>
<evidence type="ECO:0000256" key="5">
    <source>
        <dbReference type="ARBA" id="ARBA00022691"/>
    </source>
</evidence>
<evidence type="ECO:0000256" key="3">
    <source>
        <dbReference type="ARBA" id="ARBA00022664"/>
    </source>
</evidence>
<keyword evidence="5 10" id="KW-0949">S-adenosyl-L-methionine</keyword>